<comment type="caution">
    <text evidence="4">The sequence shown here is derived from an EMBL/GenBank/DDBJ whole genome shotgun (WGS) entry which is preliminary data.</text>
</comment>
<dbReference type="Proteomes" id="UP001497623">
    <property type="component" value="Unassembled WGS sequence"/>
</dbReference>
<dbReference type="InterPro" id="IPR042234">
    <property type="entry name" value="WDFY1/WDFY2"/>
</dbReference>
<keyword evidence="2" id="KW-0677">Repeat</keyword>
<dbReference type="PROSITE" id="PS00678">
    <property type="entry name" value="WD_REPEATS_1"/>
    <property type="match status" value="1"/>
</dbReference>
<dbReference type="GO" id="GO:0005769">
    <property type="term" value="C:early endosome"/>
    <property type="evidence" value="ECO:0007669"/>
    <property type="project" value="TreeGrafter"/>
</dbReference>
<dbReference type="PANTHER" id="PTHR46189">
    <property type="entry name" value="LD41958P"/>
    <property type="match status" value="1"/>
</dbReference>
<organism evidence="4 5">
    <name type="scientific">Meganyctiphanes norvegica</name>
    <name type="common">Northern krill</name>
    <name type="synonym">Thysanopoda norvegica</name>
    <dbReference type="NCBI Taxonomy" id="48144"/>
    <lineage>
        <taxon>Eukaryota</taxon>
        <taxon>Metazoa</taxon>
        <taxon>Ecdysozoa</taxon>
        <taxon>Arthropoda</taxon>
        <taxon>Crustacea</taxon>
        <taxon>Multicrustacea</taxon>
        <taxon>Malacostraca</taxon>
        <taxon>Eumalacostraca</taxon>
        <taxon>Eucarida</taxon>
        <taxon>Euphausiacea</taxon>
        <taxon>Euphausiidae</taxon>
        <taxon>Meganyctiphanes</taxon>
    </lineage>
</organism>
<name>A0AAV2SRF4_MEGNR</name>
<keyword evidence="5" id="KW-1185">Reference proteome</keyword>
<dbReference type="EMBL" id="CAXKWB010109015">
    <property type="protein sequence ID" value="CAL4231173.1"/>
    <property type="molecule type" value="Genomic_DNA"/>
</dbReference>
<evidence type="ECO:0000256" key="2">
    <source>
        <dbReference type="ARBA" id="ARBA00022737"/>
    </source>
</evidence>
<dbReference type="PANTHER" id="PTHR46189:SF1">
    <property type="entry name" value="LD41958P"/>
    <property type="match status" value="1"/>
</dbReference>
<proteinExistence type="predicted"/>
<gene>
    <name evidence="4" type="ORF">MNOR_LOCUS39788</name>
</gene>
<evidence type="ECO:0000256" key="1">
    <source>
        <dbReference type="ARBA" id="ARBA00022574"/>
    </source>
</evidence>
<evidence type="ECO:0000313" key="4">
    <source>
        <dbReference type="EMBL" id="CAL4231173.1"/>
    </source>
</evidence>
<dbReference type="SUPFAM" id="SSF50978">
    <property type="entry name" value="WD40 repeat-like"/>
    <property type="match status" value="1"/>
</dbReference>
<dbReference type="InterPro" id="IPR036322">
    <property type="entry name" value="WD40_repeat_dom_sf"/>
</dbReference>
<accession>A0AAV2SRF4</accession>
<dbReference type="InterPro" id="IPR015943">
    <property type="entry name" value="WD40/YVTN_repeat-like_dom_sf"/>
</dbReference>
<dbReference type="SMART" id="SM00320">
    <property type="entry name" value="WD40"/>
    <property type="match status" value="3"/>
</dbReference>
<keyword evidence="1 3" id="KW-0853">WD repeat</keyword>
<dbReference type="AlphaFoldDB" id="A0AAV2SRF4"/>
<evidence type="ECO:0000313" key="5">
    <source>
        <dbReference type="Proteomes" id="UP001497623"/>
    </source>
</evidence>
<dbReference type="InterPro" id="IPR019775">
    <property type="entry name" value="WD40_repeat_CS"/>
</dbReference>
<evidence type="ECO:0000256" key="3">
    <source>
        <dbReference type="PROSITE-ProRule" id="PRU00221"/>
    </source>
</evidence>
<feature type="repeat" description="WD" evidence="3">
    <location>
        <begin position="214"/>
        <end position="247"/>
    </location>
</feature>
<feature type="non-terminal residue" evidence="4">
    <location>
        <position position="262"/>
    </location>
</feature>
<protein>
    <submittedName>
        <fullName evidence="4">Uncharacterized protein</fullName>
    </submittedName>
</protein>
<dbReference type="Gene3D" id="2.130.10.10">
    <property type="entry name" value="YVTN repeat-like/Quinoprotein amine dehydrogenase"/>
    <property type="match status" value="2"/>
</dbReference>
<dbReference type="InterPro" id="IPR001680">
    <property type="entry name" value="WD40_rpt"/>
</dbReference>
<sequence>MDNATCHSPSLNDIEDLIDVQFLPPNTTSLIQPSLASILQMTEQDIEQLYIQTGNRTDHLKKDEMSIRIWQRRDSGQYWPSVCHFLPSPPTCLHYLPDTRKLFMGLDSGTVTEFEVALDYNSVQHIRDYISHKSRVTNVIYSPTPQWVLSVARDKFFVYHCTETGKRLGGHLCSGWCTALQFDYKSKHVFIGDYSGQITMLKLEESGCSVITILKGHNGSIRSLAWDAERQLLFSGSFDQSVIVWDIGGGKGTAFELQGHTE</sequence>
<dbReference type="PROSITE" id="PS50294">
    <property type="entry name" value="WD_REPEATS_REGION"/>
    <property type="match status" value="1"/>
</dbReference>
<dbReference type="Pfam" id="PF00400">
    <property type="entry name" value="WD40"/>
    <property type="match status" value="2"/>
</dbReference>
<dbReference type="PROSITE" id="PS50082">
    <property type="entry name" value="WD_REPEATS_2"/>
    <property type="match status" value="1"/>
</dbReference>
<reference evidence="4 5" key="1">
    <citation type="submission" date="2024-05" db="EMBL/GenBank/DDBJ databases">
        <authorList>
            <person name="Wallberg A."/>
        </authorList>
    </citation>
    <scope>NUCLEOTIDE SEQUENCE [LARGE SCALE GENOMIC DNA]</scope>
</reference>